<keyword evidence="2" id="KW-1185">Reference proteome</keyword>
<organism evidence="1 2">
    <name type="scientific">Atlanticothrix silvestris CENA357</name>
    <dbReference type="NCBI Taxonomy" id="1725252"/>
    <lineage>
        <taxon>Bacteria</taxon>
        <taxon>Bacillati</taxon>
        <taxon>Cyanobacteriota</taxon>
        <taxon>Cyanophyceae</taxon>
        <taxon>Nostocales</taxon>
        <taxon>Nodulariaceae</taxon>
        <taxon>Atlanticothrix</taxon>
        <taxon>Atlanticothrix silvestris</taxon>
    </lineage>
</organism>
<dbReference type="EMBL" id="JAECZB010000113">
    <property type="protein sequence ID" value="MBH8556400.1"/>
    <property type="molecule type" value="Genomic_DNA"/>
</dbReference>
<proteinExistence type="predicted"/>
<sequence>MHPPSLSLGDEQILCIRRATDNYIVLYSAIVDRRRFEMQIHYSKEHIN</sequence>
<evidence type="ECO:0000313" key="1">
    <source>
        <dbReference type="EMBL" id="MBH8556400.1"/>
    </source>
</evidence>
<dbReference type="Proteomes" id="UP000599391">
    <property type="component" value="Unassembled WGS sequence"/>
</dbReference>
<evidence type="ECO:0000313" key="2">
    <source>
        <dbReference type="Proteomes" id="UP000599391"/>
    </source>
</evidence>
<comment type="caution">
    <text evidence="1">The sequence shown here is derived from an EMBL/GenBank/DDBJ whole genome shotgun (WGS) entry which is preliminary data.</text>
</comment>
<name>A0A8J7L4V9_9CYAN</name>
<protein>
    <submittedName>
        <fullName evidence="1">Uncharacterized protein</fullName>
    </submittedName>
</protein>
<gene>
    <name evidence="1" type="ORF">I8751_29560</name>
</gene>
<reference evidence="1 2" key="1">
    <citation type="journal article" date="2021" name="Int. J. Syst. Evol. Microbiol.">
        <title>Amazonocrinis nigriterrae gen. nov., sp. nov., Atlanticothrix silvestris gen. nov., sp. nov. and Dendronalium phyllosphericum gen. nov., sp. nov., nostocacean cyanobacteria from Brazilian environments.</title>
        <authorList>
            <person name="Alvarenga D.O."/>
            <person name="Andreote A.P.D."/>
            <person name="Branco L.H.Z."/>
            <person name="Delbaje E."/>
            <person name="Cruz R.B."/>
            <person name="Varani A.M."/>
            <person name="Fiore M.F."/>
        </authorList>
    </citation>
    <scope>NUCLEOTIDE SEQUENCE [LARGE SCALE GENOMIC DNA]</scope>
    <source>
        <strain evidence="1 2">CENA357</strain>
    </source>
</reference>
<accession>A0A8J7L4V9</accession>
<dbReference type="AlphaFoldDB" id="A0A8J7L4V9"/>